<name>A0A2T3ALQ0_9PEZI</name>
<evidence type="ECO:0000313" key="3">
    <source>
        <dbReference type="Proteomes" id="UP000241462"/>
    </source>
</evidence>
<reference evidence="2 3" key="1">
    <citation type="journal article" date="2018" name="Mycol. Prog.">
        <title>Coniella lustricola, a new species from submerged detritus.</title>
        <authorList>
            <person name="Raudabaugh D.B."/>
            <person name="Iturriaga T."/>
            <person name="Carver A."/>
            <person name="Mondo S."/>
            <person name="Pangilinan J."/>
            <person name="Lipzen A."/>
            <person name="He G."/>
            <person name="Amirebrahimi M."/>
            <person name="Grigoriev I.V."/>
            <person name="Miller A.N."/>
        </authorList>
    </citation>
    <scope>NUCLEOTIDE SEQUENCE [LARGE SCALE GENOMIC DNA]</scope>
    <source>
        <strain evidence="2 3">B22-T-1</strain>
    </source>
</reference>
<keyword evidence="3" id="KW-1185">Reference proteome</keyword>
<dbReference type="InParanoid" id="A0A2T3ALQ0"/>
<evidence type="ECO:0000256" key="1">
    <source>
        <dbReference type="SAM" id="MobiDB-lite"/>
    </source>
</evidence>
<sequence length="520" mass="58626">MRRRGTVNSDSFTPSSYLNSPLSNLASSQTSSPFSGASGLPIRTEPRNFAPRSGRHITKDPPPRFGLKGLLENSSSDISTNGESLPHSQSCGNFFAPTVGSHSSVPVSDAMVLHSDIGVPEYIRNLRSKELNELTGGPRGLPSADIALNLDHFPFIEGARGAQPSPVHGVVKLKSIPLGTKRSEIVAMLGRNSKILNDNQEPIHIIMERVTSKTGCAYVEFLSTEAALNVVERHQKNALNGRLTRLGDRPVDVELSSQAALMRDLFPLAKGVYWDGPRPIIIEAHPSQPWQSFKGFITEEEMTMLVKYVEIPQRSPFTRDCPQRPYEAIISVLRKFPWYMTECITTKQRHAVYSACVALLRHLQFTMRDRKDEGFLNQQLYRRLWTSAMLCHGFTVTMKDSIAFIVDLNEQQMREFNMPRFGNMWIHTYTMVPKPGAPLDVIEWYIAVIREESSRTVDQSLPNIQAEIHRESQHTSLYWGYFFKELDRPYGPAFDNMTLADMANREFAAVATILRRALPM</sequence>
<feature type="compositionally biased region" description="Polar residues" evidence="1">
    <location>
        <begin position="1"/>
        <end position="13"/>
    </location>
</feature>
<evidence type="ECO:0000313" key="2">
    <source>
        <dbReference type="EMBL" id="PSS03298.1"/>
    </source>
</evidence>
<protein>
    <recommendedName>
        <fullName evidence="4">RRM domain-containing protein</fullName>
    </recommendedName>
</protein>
<dbReference type="InterPro" id="IPR035979">
    <property type="entry name" value="RBD_domain_sf"/>
</dbReference>
<dbReference type="InterPro" id="IPR012677">
    <property type="entry name" value="Nucleotide-bd_a/b_plait_sf"/>
</dbReference>
<dbReference type="GO" id="GO:0003676">
    <property type="term" value="F:nucleic acid binding"/>
    <property type="evidence" value="ECO:0007669"/>
    <property type="project" value="InterPro"/>
</dbReference>
<feature type="compositionally biased region" description="Polar residues" evidence="1">
    <location>
        <begin position="72"/>
        <end position="87"/>
    </location>
</feature>
<feature type="compositionally biased region" description="Low complexity" evidence="1">
    <location>
        <begin position="14"/>
        <end position="28"/>
    </location>
</feature>
<dbReference type="STRING" id="2025994.A0A2T3ALQ0"/>
<accession>A0A2T3ALQ0</accession>
<gene>
    <name evidence="2" type="ORF">BD289DRAFT_359294</name>
</gene>
<dbReference type="EMBL" id="KZ678376">
    <property type="protein sequence ID" value="PSS03298.1"/>
    <property type="molecule type" value="Genomic_DNA"/>
</dbReference>
<dbReference type="AlphaFoldDB" id="A0A2T3ALQ0"/>
<dbReference type="Gene3D" id="3.30.70.330">
    <property type="match status" value="1"/>
</dbReference>
<evidence type="ECO:0008006" key="4">
    <source>
        <dbReference type="Google" id="ProtNLM"/>
    </source>
</evidence>
<dbReference type="OrthoDB" id="336240at2759"/>
<feature type="region of interest" description="Disordered" evidence="1">
    <location>
        <begin position="1"/>
        <end position="87"/>
    </location>
</feature>
<organism evidence="2 3">
    <name type="scientific">Coniella lustricola</name>
    <dbReference type="NCBI Taxonomy" id="2025994"/>
    <lineage>
        <taxon>Eukaryota</taxon>
        <taxon>Fungi</taxon>
        <taxon>Dikarya</taxon>
        <taxon>Ascomycota</taxon>
        <taxon>Pezizomycotina</taxon>
        <taxon>Sordariomycetes</taxon>
        <taxon>Sordariomycetidae</taxon>
        <taxon>Diaporthales</taxon>
        <taxon>Schizoparmaceae</taxon>
        <taxon>Coniella</taxon>
    </lineage>
</organism>
<dbReference type="SUPFAM" id="SSF54928">
    <property type="entry name" value="RNA-binding domain, RBD"/>
    <property type="match status" value="1"/>
</dbReference>
<proteinExistence type="predicted"/>
<dbReference type="Proteomes" id="UP000241462">
    <property type="component" value="Unassembled WGS sequence"/>
</dbReference>